<protein>
    <submittedName>
        <fullName evidence="1">Uncharacterized protein</fullName>
    </submittedName>
</protein>
<dbReference type="Proteomes" id="UP000287853">
    <property type="component" value="Unassembled WGS sequence"/>
</dbReference>
<keyword evidence="2" id="KW-1185">Reference proteome</keyword>
<gene>
    <name evidence="1" type="ORF">H206_03277</name>
</gene>
<reference evidence="1 2" key="1">
    <citation type="submission" date="2017-01" db="EMBL/GenBank/DDBJ databases">
        <title>The cable genome- insights into the physiology and evolution of filamentous bacteria capable of sulfide oxidation via long distance electron transfer.</title>
        <authorList>
            <person name="Schreiber L."/>
            <person name="Bjerg J.T."/>
            <person name="Boggild A."/>
            <person name="Van De Vossenberg J."/>
            <person name="Meysman F."/>
            <person name="Nielsen L.P."/>
            <person name="Schramm A."/>
            <person name="Kjeldsen K.U."/>
        </authorList>
    </citation>
    <scope>NUCLEOTIDE SEQUENCE [LARGE SCALE GENOMIC DNA]</scope>
    <source>
        <strain evidence="1">MCF</strain>
    </source>
</reference>
<evidence type="ECO:0000313" key="1">
    <source>
        <dbReference type="EMBL" id="RWX43645.1"/>
    </source>
</evidence>
<organism evidence="1 2">
    <name type="scientific">Candidatus Electrothrix aarhusensis</name>
    <dbReference type="NCBI Taxonomy" id="1859131"/>
    <lineage>
        <taxon>Bacteria</taxon>
        <taxon>Pseudomonadati</taxon>
        <taxon>Thermodesulfobacteriota</taxon>
        <taxon>Desulfobulbia</taxon>
        <taxon>Desulfobulbales</taxon>
        <taxon>Desulfobulbaceae</taxon>
        <taxon>Candidatus Electrothrix</taxon>
    </lineage>
</organism>
<name>A0A3S3QG62_9BACT</name>
<evidence type="ECO:0000313" key="2">
    <source>
        <dbReference type="Proteomes" id="UP000287853"/>
    </source>
</evidence>
<comment type="caution">
    <text evidence="1">The sequence shown here is derived from an EMBL/GenBank/DDBJ whole genome shotgun (WGS) entry which is preliminary data.</text>
</comment>
<dbReference type="AlphaFoldDB" id="A0A3S3QG62"/>
<proteinExistence type="predicted"/>
<dbReference type="EMBL" id="MTKO01000114">
    <property type="protein sequence ID" value="RWX43645.1"/>
    <property type="molecule type" value="Genomic_DNA"/>
</dbReference>
<sequence>MSYYYLIKSMTEDGFGELRFIDNGEATRISPVKKADIQAIERLLDIRPGTLSNNAYFFESDACKCKCLKNITMYDFVLTALIDSAYSKSLVLHTLLSPKFNGQKNPQVIRCSSCGRSGMYMGKYKTSYYGYYESAA</sequence>
<accession>A0A3S3QG62</accession>